<proteinExistence type="predicted"/>
<evidence type="ECO:0000313" key="6">
    <source>
        <dbReference type="Proteomes" id="UP000886722"/>
    </source>
</evidence>
<gene>
    <name evidence="5" type="ORF">IAD06_04755</name>
</gene>
<evidence type="ECO:0000256" key="2">
    <source>
        <dbReference type="ARBA" id="ARBA00022803"/>
    </source>
</evidence>
<dbReference type="SMART" id="SM00028">
    <property type="entry name" value="TPR"/>
    <property type="match status" value="7"/>
</dbReference>
<evidence type="ECO:0000256" key="1">
    <source>
        <dbReference type="ARBA" id="ARBA00022737"/>
    </source>
</evidence>
<reference evidence="5" key="2">
    <citation type="journal article" date="2021" name="PeerJ">
        <title>Extensive microbial diversity within the chicken gut microbiome revealed by metagenomics and culture.</title>
        <authorList>
            <person name="Gilroy R."/>
            <person name="Ravi A."/>
            <person name="Getino M."/>
            <person name="Pursley I."/>
            <person name="Horton D.L."/>
            <person name="Alikhan N.F."/>
            <person name="Baker D."/>
            <person name="Gharbi K."/>
            <person name="Hall N."/>
            <person name="Watson M."/>
            <person name="Adriaenssens E.M."/>
            <person name="Foster-Nyarko E."/>
            <person name="Jarju S."/>
            <person name="Secka A."/>
            <person name="Antonio M."/>
            <person name="Oren A."/>
            <person name="Chaudhuri R.R."/>
            <person name="La Ragione R."/>
            <person name="Hildebrand F."/>
            <person name="Pallen M.J."/>
        </authorList>
    </citation>
    <scope>NUCLEOTIDE SEQUENCE</scope>
    <source>
        <strain evidence="5">21143</strain>
    </source>
</reference>
<feature type="repeat" description="TPR" evidence="3">
    <location>
        <begin position="130"/>
        <end position="163"/>
    </location>
</feature>
<dbReference type="Proteomes" id="UP000886722">
    <property type="component" value="Unassembled WGS sequence"/>
</dbReference>
<dbReference type="InterPro" id="IPR019734">
    <property type="entry name" value="TPR_rpt"/>
</dbReference>
<feature type="repeat" description="TPR" evidence="3">
    <location>
        <begin position="198"/>
        <end position="231"/>
    </location>
</feature>
<protein>
    <submittedName>
        <fullName evidence="5">Tetratricopeptide repeat protein</fullName>
    </submittedName>
</protein>
<dbReference type="Pfam" id="PF13174">
    <property type="entry name" value="TPR_6"/>
    <property type="match status" value="1"/>
</dbReference>
<name>A0A9D1KEC7_9BACT</name>
<dbReference type="PANTHER" id="PTHR44858:SF1">
    <property type="entry name" value="UDP-N-ACETYLGLUCOSAMINE--PEPTIDE N-ACETYLGLUCOSAMINYLTRANSFERASE SPINDLY-RELATED"/>
    <property type="match status" value="1"/>
</dbReference>
<keyword evidence="4" id="KW-0732">Signal</keyword>
<evidence type="ECO:0000313" key="5">
    <source>
        <dbReference type="EMBL" id="HIT39327.1"/>
    </source>
</evidence>
<feature type="repeat" description="TPR" evidence="3">
    <location>
        <begin position="62"/>
        <end position="95"/>
    </location>
</feature>
<dbReference type="SUPFAM" id="SSF48452">
    <property type="entry name" value="TPR-like"/>
    <property type="match status" value="1"/>
</dbReference>
<dbReference type="AlphaFoldDB" id="A0A9D1KEC7"/>
<dbReference type="PANTHER" id="PTHR44858">
    <property type="entry name" value="TETRATRICOPEPTIDE REPEAT PROTEIN 6"/>
    <property type="match status" value="1"/>
</dbReference>
<feature type="chain" id="PRO_5038518830" evidence="4">
    <location>
        <begin position="23"/>
        <end position="275"/>
    </location>
</feature>
<dbReference type="InterPro" id="IPR050498">
    <property type="entry name" value="Ycf3"/>
</dbReference>
<dbReference type="Gene3D" id="1.25.40.10">
    <property type="entry name" value="Tetratricopeptide repeat domain"/>
    <property type="match status" value="2"/>
</dbReference>
<dbReference type="EMBL" id="DVKT01000035">
    <property type="protein sequence ID" value="HIT39327.1"/>
    <property type="molecule type" value="Genomic_DNA"/>
</dbReference>
<sequence>MKSRIILPIAFCLITANLSLKAQSYTDYIDSSFIYIEAGNLTKAENALLKALRTEPANPGNVLLLSNLGTIQRNLGKLPEALQSYNNALVMSPKSLTLLNNRAALWAEMDSLQRAKDDYSSILFIDEKNEESLYRRGLIFLELNDTASARRDFEQLLSLNTKSANARIGLAALMKCRGFYFQAIDLYTQVIRSNPNMASLYLNRAEAYYYNRQYNRAAEDIDIALQLTPEDPLVYVMRGKLKLARFEKDDAQKDFEKAVSLGFKAEDIPPMLNEK</sequence>
<accession>A0A9D1KEC7</accession>
<dbReference type="InterPro" id="IPR011990">
    <property type="entry name" value="TPR-like_helical_dom_sf"/>
</dbReference>
<reference evidence="5" key="1">
    <citation type="submission" date="2020-10" db="EMBL/GenBank/DDBJ databases">
        <authorList>
            <person name="Gilroy R."/>
        </authorList>
    </citation>
    <scope>NUCLEOTIDE SEQUENCE</scope>
    <source>
        <strain evidence="5">21143</strain>
    </source>
</reference>
<dbReference type="PROSITE" id="PS50005">
    <property type="entry name" value="TPR"/>
    <property type="match status" value="3"/>
</dbReference>
<feature type="signal peptide" evidence="4">
    <location>
        <begin position="1"/>
        <end position="22"/>
    </location>
</feature>
<keyword evidence="1" id="KW-0677">Repeat</keyword>
<dbReference type="Pfam" id="PF13432">
    <property type="entry name" value="TPR_16"/>
    <property type="match status" value="2"/>
</dbReference>
<evidence type="ECO:0000256" key="3">
    <source>
        <dbReference type="PROSITE-ProRule" id="PRU00339"/>
    </source>
</evidence>
<organism evidence="5 6">
    <name type="scientific">Candidatus Caccoplasma intestinavium</name>
    <dbReference type="NCBI Taxonomy" id="2840716"/>
    <lineage>
        <taxon>Bacteria</taxon>
        <taxon>Pseudomonadati</taxon>
        <taxon>Bacteroidota</taxon>
        <taxon>Bacteroidia</taxon>
        <taxon>Bacteroidales</taxon>
        <taxon>Bacteroidaceae</taxon>
        <taxon>Bacteroidaceae incertae sedis</taxon>
        <taxon>Candidatus Caccoplasma</taxon>
    </lineage>
</organism>
<evidence type="ECO:0000256" key="4">
    <source>
        <dbReference type="SAM" id="SignalP"/>
    </source>
</evidence>
<comment type="caution">
    <text evidence="5">The sequence shown here is derived from an EMBL/GenBank/DDBJ whole genome shotgun (WGS) entry which is preliminary data.</text>
</comment>
<keyword evidence="2 3" id="KW-0802">TPR repeat</keyword>